<reference evidence="4" key="1">
    <citation type="submission" date="2021-04" db="EMBL/GenBank/DDBJ databases">
        <authorList>
            <person name="Yoon J."/>
        </authorList>
    </citation>
    <scope>NUCLEOTIDE SEQUENCE</scope>
    <source>
        <strain evidence="4">KMU-90</strain>
    </source>
</reference>
<evidence type="ECO:0000313" key="5">
    <source>
        <dbReference type="Proteomes" id="UP000681356"/>
    </source>
</evidence>
<comment type="caution">
    <text evidence="4">The sequence shown here is derived from an EMBL/GenBank/DDBJ whole genome shotgun (WGS) entry which is preliminary data.</text>
</comment>
<name>A0A8J7WIQ9_9RHOB</name>
<feature type="compositionally biased region" description="Basic and acidic residues" evidence="1">
    <location>
        <begin position="69"/>
        <end position="102"/>
    </location>
</feature>
<proteinExistence type="predicted"/>
<dbReference type="EMBL" id="JAGTUU010000008">
    <property type="protein sequence ID" value="MBS0126053.1"/>
    <property type="molecule type" value="Genomic_DNA"/>
</dbReference>
<evidence type="ECO:0000256" key="2">
    <source>
        <dbReference type="SAM" id="Phobius"/>
    </source>
</evidence>
<feature type="transmembrane region" description="Helical" evidence="2">
    <location>
        <begin position="203"/>
        <end position="221"/>
    </location>
</feature>
<dbReference type="Proteomes" id="UP000681356">
    <property type="component" value="Unassembled WGS sequence"/>
</dbReference>
<dbReference type="NCBIfam" id="TIGR02098">
    <property type="entry name" value="MJ0042_CXXC"/>
    <property type="match status" value="1"/>
</dbReference>
<sequence>MRLICPNCGAQYEVPVEVIPEDGRDVQCSSCQHTWFQTRSQPGDEDAAAEPVEPADEDLTDDAWEEEPERPAAPEPRRAIDPEIADVFREEREYESRRRSAEAEGLETQPDLGLGEPEPDARERREREARAHKAAIRGEEADRETAEPATVAATASRRDLLPDVEEINQTLRSSSQPRAVDMAARRSLDEVEESEKRGGFTRGFALVVLVAALAVGVYVSAPRLAVTFPGLTDALSAYVAAVDQGRAWLDARVAEMLLMLDGMSAEAPPPNNG</sequence>
<feature type="compositionally biased region" description="Acidic residues" evidence="1">
    <location>
        <begin position="43"/>
        <end position="68"/>
    </location>
</feature>
<dbReference type="InterPro" id="IPR011723">
    <property type="entry name" value="Znf/thioredoxin_put"/>
</dbReference>
<feature type="domain" description="Zinc finger/thioredoxin putative" evidence="3">
    <location>
        <begin position="1"/>
        <end position="36"/>
    </location>
</feature>
<dbReference type="RefSeq" id="WP_212538225.1">
    <property type="nucleotide sequence ID" value="NZ_JAGTUU010000008.1"/>
</dbReference>
<evidence type="ECO:0000313" key="4">
    <source>
        <dbReference type="EMBL" id="MBS0126053.1"/>
    </source>
</evidence>
<keyword evidence="2" id="KW-0812">Transmembrane</keyword>
<keyword evidence="2" id="KW-1133">Transmembrane helix</keyword>
<evidence type="ECO:0000259" key="3">
    <source>
        <dbReference type="Pfam" id="PF13717"/>
    </source>
</evidence>
<accession>A0A8J7WIQ9</accession>
<dbReference type="Pfam" id="PF13717">
    <property type="entry name" value="Zn_ribbon_4"/>
    <property type="match status" value="1"/>
</dbReference>
<feature type="region of interest" description="Disordered" evidence="1">
    <location>
        <begin position="38"/>
        <end position="153"/>
    </location>
</feature>
<gene>
    <name evidence="4" type="ORF">KB874_18360</name>
</gene>
<keyword evidence="2" id="KW-0472">Membrane</keyword>
<keyword evidence="5" id="KW-1185">Reference proteome</keyword>
<feature type="compositionally biased region" description="Basic and acidic residues" evidence="1">
    <location>
        <begin position="119"/>
        <end position="146"/>
    </location>
</feature>
<organism evidence="4 5">
    <name type="scientific">Thetidibacter halocola</name>
    <dbReference type="NCBI Taxonomy" id="2827239"/>
    <lineage>
        <taxon>Bacteria</taxon>
        <taxon>Pseudomonadati</taxon>
        <taxon>Pseudomonadota</taxon>
        <taxon>Alphaproteobacteria</taxon>
        <taxon>Rhodobacterales</taxon>
        <taxon>Roseobacteraceae</taxon>
        <taxon>Thetidibacter</taxon>
    </lineage>
</organism>
<protein>
    <submittedName>
        <fullName evidence="4">Zinc-ribbon domain-containing protein</fullName>
    </submittedName>
</protein>
<evidence type="ECO:0000256" key="1">
    <source>
        <dbReference type="SAM" id="MobiDB-lite"/>
    </source>
</evidence>
<dbReference type="AlphaFoldDB" id="A0A8J7WIQ9"/>